<reference evidence="3 4" key="1">
    <citation type="submission" date="2023-06" db="EMBL/GenBank/DDBJ databases">
        <title>Microbacterium sp. nov., isolated from a waste landfill.</title>
        <authorList>
            <person name="Wen W."/>
        </authorList>
    </citation>
    <scope>NUCLEOTIDE SEQUENCE [LARGE SCALE GENOMIC DNA]</scope>
    <source>
        <strain evidence="3 4">ASV49</strain>
    </source>
</reference>
<dbReference type="PANTHER" id="PTHR12110">
    <property type="entry name" value="HYDROXYPYRUVATE ISOMERASE"/>
    <property type="match status" value="1"/>
</dbReference>
<evidence type="ECO:0000259" key="2">
    <source>
        <dbReference type="Pfam" id="PF01261"/>
    </source>
</evidence>
<dbReference type="Pfam" id="PF01261">
    <property type="entry name" value="AP_endonuc_2"/>
    <property type="match status" value="1"/>
</dbReference>
<name>A0ABT7MU11_9MICO</name>
<evidence type="ECO:0000313" key="3">
    <source>
        <dbReference type="EMBL" id="MDL9977935.1"/>
    </source>
</evidence>
<keyword evidence="4" id="KW-1185">Reference proteome</keyword>
<dbReference type="SUPFAM" id="SSF51658">
    <property type="entry name" value="Xylose isomerase-like"/>
    <property type="match status" value="1"/>
</dbReference>
<dbReference type="GO" id="GO:0016853">
    <property type="term" value="F:isomerase activity"/>
    <property type="evidence" value="ECO:0007669"/>
    <property type="project" value="UniProtKB-KW"/>
</dbReference>
<dbReference type="InterPro" id="IPR036237">
    <property type="entry name" value="Xyl_isomerase-like_sf"/>
</dbReference>
<dbReference type="Proteomes" id="UP001235064">
    <property type="component" value="Unassembled WGS sequence"/>
</dbReference>
<keyword evidence="1" id="KW-0119">Carbohydrate metabolism</keyword>
<organism evidence="3 4">
    <name type="scientific">Microbacterium candidum</name>
    <dbReference type="NCBI Taxonomy" id="3041922"/>
    <lineage>
        <taxon>Bacteria</taxon>
        <taxon>Bacillati</taxon>
        <taxon>Actinomycetota</taxon>
        <taxon>Actinomycetes</taxon>
        <taxon>Micrococcales</taxon>
        <taxon>Microbacteriaceae</taxon>
        <taxon>Microbacterium</taxon>
    </lineage>
</organism>
<dbReference type="InterPro" id="IPR050312">
    <property type="entry name" value="IolE/XylAMocC-like"/>
</dbReference>
<dbReference type="RefSeq" id="WP_286285858.1">
    <property type="nucleotide sequence ID" value="NZ_JASXSZ010000001.1"/>
</dbReference>
<evidence type="ECO:0000256" key="1">
    <source>
        <dbReference type="ARBA" id="ARBA00023277"/>
    </source>
</evidence>
<protein>
    <submittedName>
        <fullName evidence="3">Sugar phosphate isomerase/epimerase</fullName>
    </submittedName>
</protein>
<gene>
    <name evidence="3" type="ORF">QSV35_01190</name>
</gene>
<proteinExistence type="predicted"/>
<dbReference type="InterPro" id="IPR013022">
    <property type="entry name" value="Xyl_isomerase-like_TIM-brl"/>
</dbReference>
<feature type="domain" description="Xylose isomerase-like TIM barrel" evidence="2">
    <location>
        <begin position="73"/>
        <end position="290"/>
    </location>
</feature>
<dbReference type="EMBL" id="JASXSZ010000001">
    <property type="protein sequence ID" value="MDL9977935.1"/>
    <property type="molecule type" value="Genomic_DNA"/>
</dbReference>
<comment type="caution">
    <text evidence="3">The sequence shown here is derived from an EMBL/GenBank/DDBJ whole genome shotgun (WGS) entry which is preliminary data.</text>
</comment>
<accession>A0ABT7MU11</accession>
<keyword evidence="3" id="KW-0413">Isomerase</keyword>
<evidence type="ECO:0000313" key="4">
    <source>
        <dbReference type="Proteomes" id="UP001235064"/>
    </source>
</evidence>
<sequence length="295" mass="32541">MRFANAPVSYGVFGDITVEGATTTEELLRTMAETGYEGSELGPPGFFGEIPHMVASFAGAPIAAVGAYVPLHTQEPGAVLDRDLARMAITLDEIEAVDRSALVILADEGDEMLLRSPRKDPSLSLDADGWRRLVDTVNRAAGQARDRGLEVSFHPHIATYVELPDEIERLLESTDVGLTFDVGHVVLAGGDGVELFRRWRDRINHVHIKDVRIDVLEDARREGREDFDAWWSGVSTRLGEGDSDLPAFAAALRDTRYDRWVVVEQDRAPLVVEEYAAVVADQAANLDWLRRHLGA</sequence>
<dbReference type="PANTHER" id="PTHR12110:SF41">
    <property type="entry name" value="INOSOSE DEHYDRATASE"/>
    <property type="match status" value="1"/>
</dbReference>
<dbReference type="Gene3D" id="3.20.20.150">
    <property type="entry name" value="Divalent-metal-dependent TIM barrel enzymes"/>
    <property type="match status" value="1"/>
</dbReference>